<dbReference type="SUPFAM" id="SSF48371">
    <property type="entry name" value="ARM repeat"/>
    <property type="match status" value="1"/>
</dbReference>
<dbReference type="InterPro" id="IPR011989">
    <property type="entry name" value="ARM-like"/>
</dbReference>
<dbReference type="SMART" id="SM00220">
    <property type="entry name" value="S_TKc"/>
    <property type="match status" value="1"/>
</dbReference>
<dbReference type="InterPro" id="IPR011009">
    <property type="entry name" value="Kinase-like_dom_sf"/>
</dbReference>
<name>A0A2R6WE38_MARPO</name>
<evidence type="ECO:0000313" key="17">
    <source>
        <dbReference type="EMBL" id="PTQ32121.1"/>
    </source>
</evidence>
<evidence type="ECO:0000256" key="14">
    <source>
        <dbReference type="SAM" id="Coils"/>
    </source>
</evidence>
<evidence type="ECO:0000256" key="13">
    <source>
        <dbReference type="PROSITE-ProRule" id="PRU10141"/>
    </source>
</evidence>
<keyword evidence="5" id="KW-0808">Transferase</keyword>
<evidence type="ECO:0000256" key="4">
    <source>
        <dbReference type="ARBA" id="ARBA00022527"/>
    </source>
</evidence>
<evidence type="ECO:0000256" key="15">
    <source>
        <dbReference type="SAM" id="MobiDB-lite"/>
    </source>
</evidence>
<dbReference type="GO" id="GO:0005856">
    <property type="term" value="C:cytoskeleton"/>
    <property type="evidence" value="ECO:0007669"/>
    <property type="project" value="UniProtKB-SubCell"/>
</dbReference>
<feature type="compositionally biased region" description="Low complexity" evidence="15">
    <location>
        <begin position="319"/>
        <end position="340"/>
    </location>
</feature>
<feature type="region of interest" description="Disordered" evidence="15">
    <location>
        <begin position="1034"/>
        <end position="1065"/>
    </location>
</feature>
<dbReference type="Gene3D" id="1.25.10.10">
    <property type="entry name" value="Leucine-rich Repeat Variant"/>
    <property type="match status" value="1"/>
</dbReference>
<sequence length="1388" mass="148596">MGVENYHVVELVGEGSFGKVYKGRRKYTGQTVAMKFILKHGKSDKDIENLRQEIEILRQLKHENIIEMLDAFESPQEFCVVTEFAQGELFEILEDDKCLPEAQVQAIAKQLVRALHYLHSHRIIHRDMKPQNILIGAGGIVKLCDFGFARAMSCNTMVLRSIKGTPLYMAPELVREQPYNHTADLWSLGVILYELYVGQPPFYTNSVYTLIRHIVKDPVKYPDTISTNFRSFLKGLLNKVSQNRLTWPGLLDHPFVRETSDEVAAREARAATAAARGCDAAWRGEVNITLSSPASVRSTTHSQAASPAGKTRPTRDFPESAPESPAANSPALQPSNKNNQPQPPPVSPVNQPVPPNAAEMSVLDKVEFTSRTVKGAQVVGQDRGAVAHILHSFRNLQIKGTAALSSEQSSANANQGLRILSNLLSGGALQQKVAVEDVIPAVLGLVRATLGASNGPHVGLLIKGLAVLRKLMEVGGNRVETSYLHHSVAILRLYPQAVAYAHDPSGRVLYDSTSCVSVLLTRVVSGLTSILTPEQGEEGENLGGAASAEGQIMAQIIGQAKAVGTADHLCSCLSATGTNLISASSTSAPVAGEACKGLWALISGLNLTNGKGDLRHGFPLAVLKGYAETWADDKKLEDESFKPEEGSSGVIEMVTDSISKSKSMQVAVCYALLHGSDNALSAVMQVLLRCCVLSPVVCDVLAGISAQESPSQTPVSGGGDGTAVGAIFRVLSVHGSSSAPTNNGFKEPGTAATEATLKLATEGLLKQACLALAAIAQGLMTQGRRGASCMLSGSQPKQRARLSALAHQSLLDVVPKTPLTMSRSASAVLALSSILSLEQGIDRFGGPCWVSELVLPLLPSYSVIRSSLQVSPAQYGAEAHQASSVNSGMLTSWHGLRDGYVGVLEARLRWGGSSALEQACSAHIPLVLVSLLAGGLKGSSEEADEPAGLGEDLIGLSPRGVVWALSAIAYCLPGGGFRDVLLRREQLQALLALVEKTHLTHVQSWEGAGGGSDGLRDTVHGVVRVLEFPFTISQQATPTSPPPASGNSTVAGSDSPGGKRGSEGTELTRTVTASMPHYWQLLQEVNVASPLIRCLEMLNKDDLGSPVALIARMVQSSRILAGDLVKEGFLSSYMMSKLLDPACPKDVLRDVLMTVSNLARLSKDFYEPIGQANIWEAMKVFMNHADPSLRSKACSVLGNMCRHTPYFYDALVEHDIINLLIDRCADPDRHTRKFACFGLGNAAYHNDALYEVLRRSIPHLTSLLQGDEEDKTKANAAGALSNLVRNSNKLCEDIISKGAMQALCQVIADCANAPAGHDRRGASNSESPLKIALFSLGNMCVHAACRQYLRSPELFRVLLKLKQSSDATVVKYVTRITSKFPDSSANHR</sequence>
<proteinExistence type="predicted"/>
<dbReference type="CDD" id="cd14002">
    <property type="entry name" value="STKc_STK36"/>
    <property type="match status" value="1"/>
</dbReference>
<dbReference type="SMART" id="SM00185">
    <property type="entry name" value="ARM"/>
    <property type="match status" value="3"/>
</dbReference>
<dbReference type="GO" id="GO:0005737">
    <property type="term" value="C:cytoplasm"/>
    <property type="evidence" value="ECO:0007669"/>
    <property type="project" value="UniProtKB-ARBA"/>
</dbReference>
<evidence type="ECO:0000256" key="10">
    <source>
        <dbReference type="ARBA" id="ARBA00047899"/>
    </source>
</evidence>
<evidence type="ECO:0000256" key="11">
    <source>
        <dbReference type="ARBA" id="ARBA00048679"/>
    </source>
</evidence>
<evidence type="ECO:0000256" key="3">
    <source>
        <dbReference type="ARBA" id="ARBA00022490"/>
    </source>
</evidence>
<evidence type="ECO:0000256" key="5">
    <source>
        <dbReference type="ARBA" id="ARBA00022679"/>
    </source>
</evidence>
<keyword evidence="7" id="KW-0418">Kinase</keyword>
<dbReference type="SUPFAM" id="SSF56112">
    <property type="entry name" value="Protein kinase-like (PK-like)"/>
    <property type="match status" value="1"/>
</dbReference>
<feature type="domain" description="Protein kinase" evidence="16">
    <location>
        <begin position="6"/>
        <end position="256"/>
    </location>
</feature>
<protein>
    <recommendedName>
        <fullName evidence="2">non-specific serine/threonine protein kinase</fullName>
        <ecNumber evidence="2">2.7.11.1</ecNumber>
    </recommendedName>
    <alternativeName>
        <fullName evidence="12">Fused homolog</fullName>
    </alternativeName>
</protein>
<dbReference type="OrthoDB" id="266718at2759"/>
<dbReference type="InterPro" id="IPR016024">
    <property type="entry name" value="ARM-type_fold"/>
</dbReference>
<evidence type="ECO:0000256" key="8">
    <source>
        <dbReference type="ARBA" id="ARBA00022840"/>
    </source>
</evidence>
<dbReference type="InterPro" id="IPR000719">
    <property type="entry name" value="Prot_kinase_dom"/>
</dbReference>
<feature type="binding site" evidence="13">
    <location>
        <position position="39"/>
    </location>
    <ligand>
        <name>ATP</name>
        <dbReference type="ChEBI" id="CHEBI:30616"/>
    </ligand>
</feature>
<evidence type="ECO:0000256" key="9">
    <source>
        <dbReference type="ARBA" id="ARBA00023212"/>
    </source>
</evidence>
<dbReference type="FunFam" id="3.30.200.20:FF:000042">
    <property type="entry name" value="Aurora kinase A"/>
    <property type="match status" value="1"/>
</dbReference>
<keyword evidence="8 13" id="KW-0067">ATP-binding</keyword>
<evidence type="ECO:0000259" key="16">
    <source>
        <dbReference type="PROSITE" id="PS50011"/>
    </source>
</evidence>
<evidence type="ECO:0000256" key="7">
    <source>
        <dbReference type="ARBA" id="ARBA00022777"/>
    </source>
</evidence>
<dbReference type="Gramene" id="Mp7g18390.2">
    <property type="protein sequence ID" value="Mp7g18390.2.cds"/>
    <property type="gene ID" value="Mp7g18390"/>
</dbReference>
<comment type="subcellular location">
    <subcellularLocation>
        <location evidence="1">Cytoplasm</location>
        <location evidence="1">Cytoskeleton</location>
    </subcellularLocation>
</comment>
<comment type="catalytic activity">
    <reaction evidence="10">
        <text>L-threonyl-[protein] + ATP = O-phospho-L-threonyl-[protein] + ADP + H(+)</text>
        <dbReference type="Rhea" id="RHEA:46608"/>
        <dbReference type="Rhea" id="RHEA-COMP:11060"/>
        <dbReference type="Rhea" id="RHEA-COMP:11605"/>
        <dbReference type="ChEBI" id="CHEBI:15378"/>
        <dbReference type="ChEBI" id="CHEBI:30013"/>
        <dbReference type="ChEBI" id="CHEBI:30616"/>
        <dbReference type="ChEBI" id="CHEBI:61977"/>
        <dbReference type="ChEBI" id="CHEBI:456216"/>
        <dbReference type="EC" id="2.7.11.1"/>
    </reaction>
</comment>
<dbReference type="PROSITE" id="PS00108">
    <property type="entry name" value="PROTEIN_KINASE_ST"/>
    <property type="match status" value="1"/>
</dbReference>
<evidence type="ECO:0000256" key="1">
    <source>
        <dbReference type="ARBA" id="ARBA00004245"/>
    </source>
</evidence>
<dbReference type="InterPro" id="IPR008271">
    <property type="entry name" value="Ser/Thr_kinase_AS"/>
</dbReference>
<keyword evidence="3" id="KW-0963">Cytoplasm</keyword>
<feature type="compositionally biased region" description="Pro residues" evidence="15">
    <location>
        <begin position="341"/>
        <end position="355"/>
    </location>
</feature>
<dbReference type="Gene3D" id="1.10.510.10">
    <property type="entry name" value="Transferase(Phosphotransferase) domain 1"/>
    <property type="match status" value="1"/>
</dbReference>
<keyword evidence="9" id="KW-0206">Cytoskeleton</keyword>
<evidence type="ECO:0000256" key="6">
    <source>
        <dbReference type="ARBA" id="ARBA00022741"/>
    </source>
</evidence>
<evidence type="ECO:0000256" key="2">
    <source>
        <dbReference type="ARBA" id="ARBA00012513"/>
    </source>
</evidence>
<dbReference type="OMA" id="NSNILCE"/>
<keyword evidence="18" id="KW-1185">Reference proteome</keyword>
<dbReference type="EMBL" id="KZ772774">
    <property type="protein sequence ID" value="PTQ32121.1"/>
    <property type="molecule type" value="Genomic_DNA"/>
</dbReference>
<dbReference type="PANTHER" id="PTHR22983:SF6">
    <property type="entry name" value="SERINE_THREONINE-PROTEIN KINASE 36"/>
    <property type="match status" value="1"/>
</dbReference>
<keyword evidence="14" id="KW-0175">Coiled coil</keyword>
<dbReference type="GO" id="GO:0004674">
    <property type="term" value="F:protein serine/threonine kinase activity"/>
    <property type="evidence" value="ECO:0007669"/>
    <property type="project" value="UniProtKB-KW"/>
</dbReference>
<keyword evidence="4" id="KW-0723">Serine/threonine-protein kinase</keyword>
<dbReference type="Pfam" id="PF00069">
    <property type="entry name" value="Pkinase"/>
    <property type="match status" value="1"/>
</dbReference>
<evidence type="ECO:0000313" key="18">
    <source>
        <dbReference type="Proteomes" id="UP000244005"/>
    </source>
</evidence>
<evidence type="ECO:0000256" key="12">
    <source>
        <dbReference type="ARBA" id="ARBA00075375"/>
    </source>
</evidence>
<dbReference type="InterPro" id="IPR017441">
    <property type="entry name" value="Protein_kinase_ATP_BS"/>
</dbReference>
<dbReference type="GO" id="GO:0005524">
    <property type="term" value="F:ATP binding"/>
    <property type="evidence" value="ECO:0007669"/>
    <property type="project" value="UniProtKB-UniRule"/>
</dbReference>
<dbReference type="PANTHER" id="PTHR22983">
    <property type="entry name" value="PROTEIN KINASE RELATED"/>
    <property type="match status" value="1"/>
</dbReference>
<feature type="coiled-coil region" evidence="14">
    <location>
        <begin position="40"/>
        <end position="67"/>
    </location>
</feature>
<organism evidence="17 18">
    <name type="scientific">Marchantia polymorpha</name>
    <name type="common">Common liverwort</name>
    <name type="synonym">Marchantia aquatica</name>
    <dbReference type="NCBI Taxonomy" id="3197"/>
    <lineage>
        <taxon>Eukaryota</taxon>
        <taxon>Viridiplantae</taxon>
        <taxon>Streptophyta</taxon>
        <taxon>Embryophyta</taxon>
        <taxon>Marchantiophyta</taxon>
        <taxon>Marchantiopsida</taxon>
        <taxon>Marchantiidae</taxon>
        <taxon>Marchantiales</taxon>
        <taxon>Marchantiaceae</taxon>
        <taxon>Marchantia</taxon>
    </lineage>
</organism>
<keyword evidence="6 13" id="KW-0547">Nucleotide-binding</keyword>
<dbReference type="PROSITE" id="PS50011">
    <property type="entry name" value="PROTEIN_KINASE_DOM"/>
    <property type="match status" value="1"/>
</dbReference>
<feature type="region of interest" description="Disordered" evidence="15">
    <location>
        <begin position="293"/>
        <end position="356"/>
    </location>
</feature>
<dbReference type="EC" id="2.7.11.1" evidence="2"/>
<comment type="catalytic activity">
    <reaction evidence="11">
        <text>L-seryl-[protein] + ATP = O-phospho-L-seryl-[protein] + ADP + H(+)</text>
        <dbReference type="Rhea" id="RHEA:17989"/>
        <dbReference type="Rhea" id="RHEA-COMP:9863"/>
        <dbReference type="Rhea" id="RHEA-COMP:11604"/>
        <dbReference type="ChEBI" id="CHEBI:15378"/>
        <dbReference type="ChEBI" id="CHEBI:29999"/>
        <dbReference type="ChEBI" id="CHEBI:30616"/>
        <dbReference type="ChEBI" id="CHEBI:83421"/>
        <dbReference type="ChEBI" id="CHEBI:456216"/>
        <dbReference type="EC" id="2.7.11.1"/>
    </reaction>
</comment>
<dbReference type="Proteomes" id="UP000244005">
    <property type="component" value="Unassembled WGS sequence"/>
</dbReference>
<accession>A0A2R6WE38</accession>
<dbReference type="FunFam" id="1.10.510.10:FF:000292">
    <property type="entry name" value="Serine/threonine-protein kinase 36"/>
    <property type="match status" value="1"/>
</dbReference>
<reference evidence="18" key="1">
    <citation type="journal article" date="2017" name="Cell">
        <title>Insights into land plant evolution garnered from the Marchantia polymorpha genome.</title>
        <authorList>
            <person name="Bowman J.L."/>
            <person name="Kohchi T."/>
            <person name="Yamato K.T."/>
            <person name="Jenkins J."/>
            <person name="Shu S."/>
            <person name="Ishizaki K."/>
            <person name="Yamaoka S."/>
            <person name="Nishihama R."/>
            <person name="Nakamura Y."/>
            <person name="Berger F."/>
            <person name="Adam C."/>
            <person name="Aki S.S."/>
            <person name="Althoff F."/>
            <person name="Araki T."/>
            <person name="Arteaga-Vazquez M.A."/>
            <person name="Balasubrmanian S."/>
            <person name="Barry K."/>
            <person name="Bauer D."/>
            <person name="Boehm C.R."/>
            <person name="Briginshaw L."/>
            <person name="Caballero-Perez J."/>
            <person name="Catarino B."/>
            <person name="Chen F."/>
            <person name="Chiyoda S."/>
            <person name="Chovatia M."/>
            <person name="Davies K.M."/>
            <person name="Delmans M."/>
            <person name="Demura T."/>
            <person name="Dierschke T."/>
            <person name="Dolan L."/>
            <person name="Dorantes-Acosta A.E."/>
            <person name="Eklund D.M."/>
            <person name="Florent S.N."/>
            <person name="Flores-Sandoval E."/>
            <person name="Fujiyama A."/>
            <person name="Fukuzawa H."/>
            <person name="Galik B."/>
            <person name="Grimanelli D."/>
            <person name="Grimwood J."/>
            <person name="Grossniklaus U."/>
            <person name="Hamada T."/>
            <person name="Haseloff J."/>
            <person name="Hetherington A.J."/>
            <person name="Higo A."/>
            <person name="Hirakawa Y."/>
            <person name="Hundley H.N."/>
            <person name="Ikeda Y."/>
            <person name="Inoue K."/>
            <person name="Inoue S.I."/>
            <person name="Ishida S."/>
            <person name="Jia Q."/>
            <person name="Kakita M."/>
            <person name="Kanazawa T."/>
            <person name="Kawai Y."/>
            <person name="Kawashima T."/>
            <person name="Kennedy M."/>
            <person name="Kinose K."/>
            <person name="Kinoshita T."/>
            <person name="Kohara Y."/>
            <person name="Koide E."/>
            <person name="Komatsu K."/>
            <person name="Kopischke S."/>
            <person name="Kubo M."/>
            <person name="Kyozuka J."/>
            <person name="Lagercrantz U."/>
            <person name="Lin S.S."/>
            <person name="Lindquist E."/>
            <person name="Lipzen A.M."/>
            <person name="Lu C.W."/>
            <person name="De Luna E."/>
            <person name="Martienssen R.A."/>
            <person name="Minamino N."/>
            <person name="Mizutani M."/>
            <person name="Mizutani M."/>
            <person name="Mochizuki N."/>
            <person name="Monte I."/>
            <person name="Mosher R."/>
            <person name="Nagasaki H."/>
            <person name="Nakagami H."/>
            <person name="Naramoto S."/>
            <person name="Nishitani K."/>
            <person name="Ohtani M."/>
            <person name="Okamoto T."/>
            <person name="Okumura M."/>
            <person name="Phillips J."/>
            <person name="Pollak B."/>
            <person name="Reinders A."/>
            <person name="Rovekamp M."/>
            <person name="Sano R."/>
            <person name="Sawa S."/>
            <person name="Schmid M.W."/>
            <person name="Shirakawa M."/>
            <person name="Solano R."/>
            <person name="Spunde A."/>
            <person name="Suetsugu N."/>
            <person name="Sugano S."/>
            <person name="Sugiyama A."/>
            <person name="Sun R."/>
            <person name="Suzuki Y."/>
            <person name="Takenaka M."/>
            <person name="Takezawa D."/>
            <person name="Tomogane H."/>
            <person name="Tsuzuki M."/>
            <person name="Ueda T."/>
            <person name="Umeda M."/>
            <person name="Ward J.M."/>
            <person name="Watanabe Y."/>
            <person name="Yazaki K."/>
            <person name="Yokoyama R."/>
            <person name="Yoshitake Y."/>
            <person name="Yotsui I."/>
            <person name="Zachgo S."/>
            <person name="Schmutz J."/>
        </authorList>
    </citation>
    <scope>NUCLEOTIDE SEQUENCE [LARGE SCALE GENOMIC DNA]</scope>
    <source>
        <strain evidence="18">Tak-1</strain>
    </source>
</reference>
<gene>
    <name evidence="17" type="ORF">MARPO_0102s0001</name>
</gene>
<dbReference type="PROSITE" id="PS00107">
    <property type="entry name" value="PROTEIN_KINASE_ATP"/>
    <property type="match status" value="1"/>
</dbReference>
<dbReference type="FunFam" id="1.25.10.10:FF:000223">
    <property type="entry name" value="Serine/threonine-protein kinase TIO"/>
    <property type="match status" value="1"/>
</dbReference>
<dbReference type="InterPro" id="IPR000225">
    <property type="entry name" value="Armadillo"/>
</dbReference>
<feature type="compositionally biased region" description="Polar residues" evidence="15">
    <location>
        <begin position="293"/>
        <end position="305"/>
    </location>
</feature>